<evidence type="ECO:0000256" key="1">
    <source>
        <dbReference type="SAM" id="SignalP"/>
    </source>
</evidence>
<reference evidence="2 3" key="1">
    <citation type="journal article" date="2014" name="Int. J. Syst. Evol. Microbiol.">
        <title>Complete genome sequence of Corynebacterium casei LMG S-19264T (=DSM 44701T), isolated from a smear-ripened cheese.</title>
        <authorList>
            <consortium name="US DOE Joint Genome Institute (JGI-PGF)"/>
            <person name="Walter F."/>
            <person name="Albersmeier A."/>
            <person name="Kalinowski J."/>
            <person name="Ruckert C."/>
        </authorList>
    </citation>
    <scope>NUCLEOTIDE SEQUENCE [LARGE SCALE GENOMIC DNA]</scope>
    <source>
        <strain evidence="2 3">CGMCC 1.15358</strain>
    </source>
</reference>
<evidence type="ECO:0000313" key="2">
    <source>
        <dbReference type="EMBL" id="GGD44542.1"/>
    </source>
</evidence>
<organism evidence="2 3">
    <name type="scientific">Croceicoccus pelagius</name>
    <dbReference type="NCBI Taxonomy" id="1703341"/>
    <lineage>
        <taxon>Bacteria</taxon>
        <taxon>Pseudomonadati</taxon>
        <taxon>Pseudomonadota</taxon>
        <taxon>Alphaproteobacteria</taxon>
        <taxon>Sphingomonadales</taxon>
        <taxon>Erythrobacteraceae</taxon>
        <taxon>Croceicoccus</taxon>
    </lineage>
</organism>
<name>A0A917DJD0_9SPHN</name>
<protein>
    <recommendedName>
        <fullName evidence="4">HdeA/HdeB family protein</fullName>
    </recommendedName>
</protein>
<gene>
    <name evidence="2" type="ORF">GCM10010989_18300</name>
</gene>
<dbReference type="Proteomes" id="UP000598997">
    <property type="component" value="Unassembled WGS sequence"/>
</dbReference>
<comment type="caution">
    <text evidence="2">The sequence shown here is derived from an EMBL/GenBank/DDBJ whole genome shotgun (WGS) entry which is preliminary data.</text>
</comment>
<accession>A0A917DJD0</accession>
<feature type="chain" id="PRO_5037541634" description="HdeA/HdeB family protein" evidence="1">
    <location>
        <begin position="24"/>
        <end position="128"/>
    </location>
</feature>
<keyword evidence="3" id="KW-1185">Reference proteome</keyword>
<dbReference type="RefSeq" id="WP_066760967.1">
    <property type="nucleotide sequence ID" value="NZ_BMIO01000005.1"/>
</dbReference>
<dbReference type="AlphaFoldDB" id="A0A917DJD0"/>
<dbReference type="OrthoDB" id="7428788at2"/>
<evidence type="ECO:0000313" key="3">
    <source>
        <dbReference type="Proteomes" id="UP000598997"/>
    </source>
</evidence>
<sequence length="128" mass="13337">MIAKYASIAAAAALGLSALPAAAQDAAPDPDLRCATWALVAGSQEQDEGRKRGLGFMMSYFMGRYEARTGGKIETKINPQTVESLLGNVEKANETCAPLAQSFGARLGQTINGLQPPAPANEQAGEGR</sequence>
<proteinExistence type="predicted"/>
<keyword evidence="1" id="KW-0732">Signal</keyword>
<dbReference type="EMBL" id="BMIO01000005">
    <property type="protein sequence ID" value="GGD44542.1"/>
    <property type="molecule type" value="Genomic_DNA"/>
</dbReference>
<evidence type="ECO:0008006" key="4">
    <source>
        <dbReference type="Google" id="ProtNLM"/>
    </source>
</evidence>
<feature type="signal peptide" evidence="1">
    <location>
        <begin position="1"/>
        <end position="23"/>
    </location>
</feature>